<evidence type="ECO:0000256" key="8">
    <source>
        <dbReference type="ARBA" id="ARBA00022490"/>
    </source>
</evidence>
<feature type="domain" description="Glycogen debranching enzyme central" evidence="20">
    <location>
        <begin position="718"/>
        <end position="985"/>
    </location>
</feature>
<reference evidence="21" key="1">
    <citation type="submission" date="2021-02" db="EMBL/GenBank/DDBJ databases">
        <authorList>
            <person name="Nowell W R."/>
        </authorList>
    </citation>
    <scope>NUCLEOTIDE SEQUENCE</scope>
    <source>
        <strain evidence="21">Ploen Becks lab</strain>
    </source>
</reference>
<dbReference type="Gene3D" id="1.50.10.10">
    <property type="match status" value="1"/>
</dbReference>
<keyword evidence="10" id="KW-0808">Transferase</keyword>
<proteinExistence type="inferred from homology"/>
<dbReference type="GO" id="GO:0005978">
    <property type="term" value="P:glycogen biosynthetic process"/>
    <property type="evidence" value="ECO:0007669"/>
    <property type="project" value="UniProtKB-KW"/>
</dbReference>
<evidence type="ECO:0000256" key="10">
    <source>
        <dbReference type="ARBA" id="ARBA00022679"/>
    </source>
</evidence>
<dbReference type="InterPro" id="IPR012341">
    <property type="entry name" value="6hp_glycosidase-like_sf"/>
</dbReference>
<protein>
    <recommendedName>
        <fullName evidence="7">Glycogen debranching enzyme</fullName>
        <ecNumber evidence="5">2.4.1.25</ecNumber>
        <ecNumber evidence="6">3.2.1.33</ecNumber>
    </recommendedName>
    <alternativeName>
        <fullName evidence="16">Glycogen debrancher</fullName>
    </alternativeName>
</protein>
<evidence type="ECO:0000256" key="13">
    <source>
        <dbReference type="ARBA" id="ARBA00023268"/>
    </source>
</evidence>
<dbReference type="EC" id="3.2.1.33" evidence="6"/>
<evidence type="ECO:0000256" key="9">
    <source>
        <dbReference type="ARBA" id="ARBA00022676"/>
    </source>
</evidence>
<evidence type="ECO:0000259" key="18">
    <source>
        <dbReference type="Pfam" id="PF14699"/>
    </source>
</evidence>
<keyword evidence="8" id="KW-0963">Cytoplasm</keyword>
<dbReference type="NCBIfam" id="TIGR01531">
    <property type="entry name" value="glyc_debranch"/>
    <property type="match status" value="1"/>
</dbReference>
<evidence type="ECO:0000256" key="14">
    <source>
        <dbReference type="ARBA" id="ARBA00023295"/>
    </source>
</evidence>
<dbReference type="InterPro" id="IPR006421">
    <property type="entry name" value="Glycogen_debranch_met"/>
</dbReference>
<dbReference type="Pfam" id="PF14702">
    <property type="entry name" value="hGDE_central"/>
    <property type="match status" value="1"/>
</dbReference>
<comment type="subcellular location">
    <subcellularLocation>
        <location evidence="4">Cytoplasm</location>
    </subcellularLocation>
</comment>
<dbReference type="PANTHER" id="PTHR10569:SF2">
    <property type="entry name" value="GLYCOGEN DEBRANCHING ENZYME"/>
    <property type="match status" value="1"/>
</dbReference>
<evidence type="ECO:0000256" key="12">
    <source>
        <dbReference type="ARBA" id="ARBA00023056"/>
    </source>
</evidence>
<dbReference type="InterPro" id="IPR008928">
    <property type="entry name" value="6-hairpin_glycosidase_sf"/>
</dbReference>
<dbReference type="InterPro" id="IPR017853">
    <property type="entry name" value="GH"/>
</dbReference>
<dbReference type="EMBL" id="CAJNOC010001482">
    <property type="protein sequence ID" value="CAF0868627.1"/>
    <property type="molecule type" value="Genomic_DNA"/>
</dbReference>
<evidence type="ECO:0000256" key="16">
    <source>
        <dbReference type="ARBA" id="ARBA00031477"/>
    </source>
</evidence>
<keyword evidence="22" id="KW-1185">Reference proteome</keyword>
<dbReference type="Pfam" id="PF06202">
    <property type="entry name" value="GDE_C"/>
    <property type="match status" value="1"/>
</dbReference>
<comment type="catalytic activity">
    <reaction evidence="1">
        <text>Transfers a segment of a (1-&gt;4)-alpha-D-glucan to a new position in an acceptor, which may be glucose or a (1-&gt;4)-alpha-D-glucan.</text>
        <dbReference type="EC" id="2.4.1.25"/>
    </reaction>
</comment>
<keyword evidence="12" id="KW-0320">Glycogen biosynthesis</keyword>
<accession>A0A813XQL0</accession>
<evidence type="ECO:0000256" key="11">
    <source>
        <dbReference type="ARBA" id="ARBA00022801"/>
    </source>
</evidence>
<comment type="caution">
    <text evidence="21">The sequence shown here is derived from an EMBL/GenBank/DDBJ whole genome shotgun (WGS) entry which is preliminary data.</text>
</comment>
<dbReference type="SUPFAM" id="SSF51445">
    <property type="entry name" value="(Trans)glycosidases"/>
    <property type="match status" value="1"/>
</dbReference>
<dbReference type="InterPro" id="IPR032788">
    <property type="entry name" value="AGL_central"/>
</dbReference>
<keyword evidence="11" id="KW-0378">Hydrolase</keyword>
<feature type="domain" description="Glycogen debranching enzyme C-terminal" evidence="17">
    <location>
        <begin position="1091"/>
        <end position="1539"/>
    </location>
</feature>
<evidence type="ECO:0000256" key="3">
    <source>
        <dbReference type="ARBA" id="ARBA00003530"/>
    </source>
</evidence>
<dbReference type="Proteomes" id="UP000663879">
    <property type="component" value="Unassembled WGS sequence"/>
</dbReference>
<name>A0A813XQL0_9BILA</name>
<evidence type="ECO:0000259" key="17">
    <source>
        <dbReference type="Pfam" id="PF06202"/>
    </source>
</evidence>
<keyword evidence="14" id="KW-0326">Glycosidase</keyword>
<evidence type="ECO:0000256" key="2">
    <source>
        <dbReference type="ARBA" id="ARBA00000927"/>
    </source>
</evidence>
<dbReference type="InterPro" id="IPR029436">
    <property type="entry name" value="AGL_euk_N"/>
</dbReference>
<comment type="catalytic activity">
    <reaction evidence="2">
        <text>Hydrolysis of (1-&gt;6)-alpha-D-glucosidic branch linkages in glycogen phosphorylase limit dextrin.</text>
        <dbReference type="EC" id="3.2.1.33"/>
    </reaction>
</comment>
<dbReference type="EC" id="2.4.1.25" evidence="5"/>
<sequence>MLINDDKEIRTQTLDESNFNDGKLYKLEQGWILRLKLSTRLVHRKVRVFSNLPPETTTEFTRSKYYEYNWKYLENSINNDDFNKFIDLECSRPGAFNYYFEFLEEPSVKKGGSNFLIDPKLYLKDGQLIKPESLQFHTVLSKLLGPLDQWESRLLVSKQTGYNMIHFTPVQCLSKESNSSYSIRDHLNLLDPANSNSKFDLNDLKKLIDKIYSDWNMFSLCDLVYNHMSNDSEFLQKCPNGAYNLRNSPYMIPAFVLDRIFYHMTVDITKGVYESRGLYAKEPREDKIETLRHILRWEEIPKYNLEEYFCADLNKILDKVKQIGLNELENNLDQFKPNSTNLLSHSEKNSLWDDLKIIQDKEYKRFGSTVDFDHVLKILKFEFQNLKFDLDLNSNENSKIIVDIYERINWILSHQNEKIRQDINNYLTEAVNNVISNYYYFFFAQDGPKWKEINKEQPIVRTYFYFPFDDKCVGDDEKMSMAPEGVRIQAHNGWVMGDDPLRNFAEEGSLVYFRRQLIPWGDSVKLKFGASPSDNPELWSFMEEYTKKTAELFHGVRLDNCHSTPIHVAQYFLDIARKVRPNLFVIAELFTNSEFIDNKFVSELGITSLIREAMNAWNANELGRLVHRFGGEPVGSFYQPLKKDLREGIAHAIFYDVTHDNQSLILNRSVQDAFASSSLVLMCDCAVGSTRGFDELVPHHINVVTESRPYEKWDFLRGIQRGKLLMNNLHFEMGVKGYSQIYVDQFDEDTTTVTRHNPKTHESFILMSRTSFYKPNEWTPKNIARPLLIPSRIENVVFEAFLDTIPDANEYKPSDNVLNGLENCVLKLSENVNLASSSFINWIDYDGSRSLVHFKYFPPGAVICFKVILNDDSSSRLPFIRRSIADLLNTKINQEFLTNEIENILNKLNFDELNILLYRCSQEETSEGINSDVYNIPNYGPLVYAGIQGFINVLERERTNNNLGHPLFENLRNGDWIMNYIVDRLKKYSRLSTKRDNLYNLAVWLQQVFESLSKLPRYLIPTYFDLILTGLHSKAIERCLWLMSASNSNKKLENFDLMNSSEFLKLLSLGGVSLMGDLNSAKLPDTIINESGSKLSLSAGLPHFSTTYMRNWGRDTFISIPGLLLLTNRFDDARNLILSYGSCLRHGLIPNLLSEGKSARYNCRDAVWWWLKSIRDFCELAPDGHKILSDKIYRLYPSDDAEHPSDEELRNRSDLKKIQNLYDVIQEAMSVHLNGLKFRERNAGKQIDDRMKWEGFNNEIGVDLETGFVYGGNEWNAGTWMDKMGSSEKTGNSGYPATPRDGSAVELVGLCRSVLEFLIKSNQQGHYPYDGVLLQTGSKITWLDWANKIDKNFEKYFWIDETSTESNINKREIYKDSVNSSHKWTDNQLRPNFLIALAVAPQMVKRENAQKSLEKVKQFLMNDPDTVGIKTLDESDFNYNGYYDNSNDSYDRRIAQGFNYHNGPEWLWPVGFYLRCLLMYSDESNRDDVIVYVKKHLGKLYNVVNSNDWRSLPELTNKNGEICHHSCISQAWSLATILELYYDLAQLD</sequence>
<dbReference type="PANTHER" id="PTHR10569">
    <property type="entry name" value="GLYCOGEN DEBRANCHING ENZYME"/>
    <property type="match status" value="1"/>
</dbReference>
<evidence type="ECO:0000259" key="20">
    <source>
        <dbReference type="Pfam" id="PF14702"/>
    </source>
</evidence>
<dbReference type="InterPro" id="IPR032792">
    <property type="entry name" value="AGL_glucanoTrfase"/>
</dbReference>
<dbReference type="GO" id="GO:0004135">
    <property type="term" value="F:amylo-alpha-1,6-glucosidase activity"/>
    <property type="evidence" value="ECO:0007669"/>
    <property type="project" value="UniProtKB-EC"/>
</dbReference>
<dbReference type="Pfam" id="PF14701">
    <property type="entry name" value="hDGE_amylase"/>
    <property type="match status" value="1"/>
</dbReference>
<evidence type="ECO:0000256" key="6">
    <source>
        <dbReference type="ARBA" id="ARBA00012778"/>
    </source>
</evidence>
<evidence type="ECO:0000259" key="19">
    <source>
        <dbReference type="Pfam" id="PF14701"/>
    </source>
</evidence>
<dbReference type="GO" id="GO:0005737">
    <property type="term" value="C:cytoplasm"/>
    <property type="evidence" value="ECO:0007669"/>
    <property type="project" value="UniProtKB-SubCell"/>
</dbReference>
<keyword evidence="13" id="KW-0511">Multifunctional enzyme</keyword>
<evidence type="ECO:0000313" key="21">
    <source>
        <dbReference type="EMBL" id="CAF0868627.1"/>
    </source>
</evidence>
<feature type="domain" description="Eukaryotic glycogen debranching enzyme N-terminal" evidence="18">
    <location>
        <begin position="34"/>
        <end position="123"/>
    </location>
</feature>
<evidence type="ECO:0000256" key="7">
    <source>
        <dbReference type="ARBA" id="ARBA00020723"/>
    </source>
</evidence>
<feature type="domain" description="Glycogen debranching enzyme glucanotransferase" evidence="19">
    <location>
        <begin position="129"/>
        <end position="584"/>
    </location>
</feature>
<dbReference type="Gene3D" id="3.20.20.80">
    <property type="entry name" value="Glycosidases"/>
    <property type="match status" value="2"/>
</dbReference>
<evidence type="ECO:0000313" key="22">
    <source>
        <dbReference type="Proteomes" id="UP000663879"/>
    </source>
</evidence>
<gene>
    <name evidence="21" type="ORF">OXX778_LOCUS9816</name>
</gene>
<dbReference type="SUPFAM" id="SSF48208">
    <property type="entry name" value="Six-hairpin glycosidases"/>
    <property type="match status" value="1"/>
</dbReference>
<dbReference type="Pfam" id="PF14699">
    <property type="entry name" value="hGDE_N"/>
    <property type="match status" value="1"/>
</dbReference>
<comment type="function">
    <text evidence="3">Multifunctional enzyme acting as 1,4-alpha-D-glucan:1,4-alpha-D-glucan 4-alpha-D-glycosyltransferase and amylo-1,6-glucosidase in glycogen degradation.</text>
</comment>
<evidence type="ECO:0000256" key="15">
    <source>
        <dbReference type="ARBA" id="ARBA00025780"/>
    </source>
</evidence>
<evidence type="ECO:0000256" key="1">
    <source>
        <dbReference type="ARBA" id="ARBA00000439"/>
    </source>
</evidence>
<comment type="similarity">
    <text evidence="15">Belongs to the glycogen debranching enzyme family.</text>
</comment>
<organism evidence="21 22">
    <name type="scientific">Brachionus calyciflorus</name>
    <dbReference type="NCBI Taxonomy" id="104777"/>
    <lineage>
        <taxon>Eukaryota</taxon>
        <taxon>Metazoa</taxon>
        <taxon>Spiralia</taxon>
        <taxon>Gnathifera</taxon>
        <taxon>Rotifera</taxon>
        <taxon>Eurotatoria</taxon>
        <taxon>Monogononta</taxon>
        <taxon>Pseudotrocha</taxon>
        <taxon>Ploima</taxon>
        <taxon>Brachionidae</taxon>
        <taxon>Brachionus</taxon>
    </lineage>
</organism>
<dbReference type="OrthoDB" id="10248904at2759"/>
<dbReference type="InterPro" id="IPR010401">
    <property type="entry name" value="AGL/Gdb1"/>
</dbReference>
<dbReference type="InterPro" id="IPR032790">
    <property type="entry name" value="GDE_C"/>
</dbReference>
<evidence type="ECO:0000256" key="5">
    <source>
        <dbReference type="ARBA" id="ARBA00012560"/>
    </source>
</evidence>
<dbReference type="GO" id="GO:0005980">
    <property type="term" value="P:glycogen catabolic process"/>
    <property type="evidence" value="ECO:0007669"/>
    <property type="project" value="InterPro"/>
</dbReference>
<keyword evidence="9" id="KW-0328">Glycosyltransferase</keyword>
<evidence type="ECO:0000256" key="4">
    <source>
        <dbReference type="ARBA" id="ARBA00004496"/>
    </source>
</evidence>
<dbReference type="GO" id="GO:0004134">
    <property type="term" value="F:4-alpha-glucanotransferase activity"/>
    <property type="evidence" value="ECO:0007669"/>
    <property type="project" value="UniProtKB-EC"/>
</dbReference>